<sequence>MADRLPSTYRALQLESVDAGLQVVEKLMPKPDPGSAIVRIEAAKILSYQREVYNGERHYSFPTPVVGGSSAIGRIAAVGPDATTLTEGQLVYVDCVVHARDDPDTLFLSAVHDSGAEGSKKLMRDVWRDGVFAEYAKFPLENCILLDETILCQKLGYSIEDLMYIGYLMVSFGGLRDIRIEPGETIIVCPATGGYGGAGVQVAIAMGAKVIAMGRNEKELARLKEHVLKGTPGASIETVKITGDEATELKTLQSFGVIDAVQDFTSLQASKSTHLRAATSALRRNGRASLMGFVDQPVAPWHCVGRNITLKGKLMYERSDLVQMVKMLERGLFPRTGTFVETESFGLDDWETAFDRAIKHTGIGRQVILRPSVMP</sequence>
<name>A0A4Q4NX88_9PLEO</name>
<protein>
    <submittedName>
        <fullName evidence="3">Uncharacterized protein</fullName>
    </submittedName>
</protein>
<dbReference type="SUPFAM" id="SSF50129">
    <property type="entry name" value="GroES-like"/>
    <property type="match status" value="1"/>
</dbReference>
<dbReference type="Gene3D" id="3.90.180.10">
    <property type="entry name" value="Medium-chain alcohol dehydrogenases, catalytic domain"/>
    <property type="match status" value="1"/>
</dbReference>
<evidence type="ECO:0000313" key="5">
    <source>
        <dbReference type="Proteomes" id="UP000292340"/>
    </source>
</evidence>
<dbReference type="InterPro" id="IPR011032">
    <property type="entry name" value="GroES-like_sf"/>
</dbReference>
<dbReference type="Pfam" id="PF08240">
    <property type="entry name" value="ADH_N"/>
    <property type="match status" value="1"/>
</dbReference>
<proteinExistence type="predicted"/>
<dbReference type="Proteomes" id="UP000292340">
    <property type="component" value="Unassembled WGS sequence"/>
</dbReference>
<dbReference type="GO" id="GO:0005739">
    <property type="term" value="C:mitochondrion"/>
    <property type="evidence" value="ECO:0007669"/>
    <property type="project" value="TreeGrafter"/>
</dbReference>
<dbReference type="EMBL" id="PDXF01000174">
    <property type="protein sequence ID" value="RYN85740.1"/>
    <property type="molecule type" value="Genomic_DNA"/>
</dbReference>
<dbReference type="InterPro" id="IPR013154">
    <property type="entry name" value="ADH-like_N"/>
</dbReference>
<dbReference type="EMBL" id="PDXB01000129">
    <property type="protein sequence ID" value="RYN15549.1"/>
    <property type="molecule type" value="Genomic_DNA"/>
</dbReference>
<dbReference type="SUPFAM" id="SSF51735">
    <property type="entry name" value="NAD(P)-binding Rossmann-fold domains"/>
    <property type="match status" value="1"/>
</dbReference>
<evidence type="ECO:0000313" key="3">
    <source>
        <dbReference type="EMBL" id="RYN15549.1"/>
    </source>
</evidence>
<comment type="caution">
    <text evidence="3">The sequence shown here is derived from an EMBL/GenBank/DDBJ whole genome shotgun (WGS) entry which is preliminary data.</text>
</comment>
<reference evidence="3" key="2">
    <citation type="journal article" date="2019" name="bioRxiv">
        <title>Genomics, evolutionary history and diagnostics of the Alternaria alternata species group including apple and Asian pear pathotypes.</title>
        <authorList>
            <person name="Armitage A.D."/>
            <person name="Cockerton H.M."/>
            <person name="Sreenivasaprasad S."/>
            <person name="Woodhall J.W."/>
            <person name="Lane C.R."/>
            <person name="Harrison R.J."/>
            <person name="Clarkson J.P."/>
        </authorList>
    </citation>
    <scope>NUCLEOTIDE SEQUENCE</scope>
    <source>
        <strain evidence="3">FERA 1164</strain>
        <strain evidence="4">FERA 635</strain>
    </source>
</reference>
<dbReference type="AlphaFoldDB" id="A0A4Q4NX88"/>
<dbReference type="GO" id="GO:0016491">
    <property type="term" value="F:oxidoreductase activity"/>
    <property type="evidence" value="ECO:0007669"/>
    <property type="project" value="TreeGrafter"/>
</dbReference>
<dbReference type="PANTHER" id="PTHR43677">
    <property type="entry name" value="SHORT-CHAIN DEHYDROGENASE/REDUCTASE"/>
    <property type="match status" value="1"/>
</dbReference>
<gene>
    <name evidence="3" type="ORF">AA0115_g13001</name>
    <name evidence="4" type="ORF">AA0119_g13169</name>
</gene>
<dbReference type="InterPro" id="IPR013149">
    <property type="entry name" value="ADH-like_C"/>
</dbReference>
<dbReference type="OrthoDB" id="5407715at2759"/>
<evidence type="ECO:0000313" key="6">
    <source>
        <dbReference type="Proteomes" id="UP000293195"/>
    </source>
</evidence>
<evidence type="ECO:0000259" key="1">
    <source>
        <dbReference type="Pfam" id="PF00107"/>
    </source>
</evidence>
<accession>A0A4Q4NX88</accession>
<dbReference type="Gene3D" id="3.40.50.720">
    <property type="entry name" value="NAD(P)-binding Rossmann-like Domain"/>
    <property type="match status" value="1"/>
</dbReference>
<dbReference type="Proteomes" id="UP000293195">
    <property type="component" value="Unassembled WGS sequence"/>
</dbReference>
<dbReference type="CDD" id="cd05188">
    <property type="entry name" value="MDR"/>
    <property type="match status" value="1"/>
</dbReference>
<evidence type="ECO:0000259" key="2">
    <source>
        <dbReference type="Pfam" id="PF08240"/>
    </source>
</evidence>
<feature type="domain" description="Alcohol dehydrogenase-like C-terminal" evidence="1">
    <location>
        <begin position="196"/>
        <end position="329"/>
    </location>
</feature>
<feature type="domain" description="Alcohol dehydrogenase-like N-terminal" evidence="2">
    <location>
        <begin position="33"/>
        <end position="146"/>
    </location>
</feature>
<dbReference type="PANTHER" id="PTHR43677:SF4">
    <property type="entry name" value="QUINONE OXIDOREDUCTASE-LIKE PROTEIN 2"/>
    <property type="match status" value="1"/>
</dbReference>
<organism evidence="3 5">
    <name type="scientific">Alternaria tenuissima</name>
    <dbReference type="NCBI Taxonomy" id="119927"/>
    <lineage>
        <taxon>Eukaryota</taxon>
        <taxon>Fungi</taxon>
        <taxon>Dikarya</taxon>
        <taxon>Ascomycota</taxon>
        <taxon>Pezizomycotina</taxon>
        <taxon>Dothideomycetes</taxon>
        <taxon>Pleosporomycetidae</taxon>
        <taxon>Pleosporales</taxon>
        <taxon>Pleosporineae</taxon>
        <taxon>Pleosporaceae</taxon>
        <taxon>Alternaria</taxon>
        <taxon>Alternaria sect. Alternaria</taxon>
        <taxon>Alternaria alternata complex</taxon>
    </lineage>
</organism>
<evidence type="ECO:0000313" key="4">
    <source>
        <dbReference type="EMBL" id="RYN85740.1"/>
    </source>
</evidence>
<dbReference type="InterPro" id="IPR036291">
    <property type="entry name" value="NAD(P)-bd_dom_sf"/>
</dbReference>
<dbReference type="InterPro" id="IPR051397">
    <property type="entry name" value="Zn-ADH-like_protein"/>
</dbReference>
<dbReference type="Pfam" id="PF00107">
    <property type="entry name" value="ADH_zinc_N"/>
    <property type="match status" value="1"/>
</dbReference>
<reference evidence="3" key="1">
    <citation type="submission" date="2017-10" db="EMBL/GenBank/DDBJ databases">
        <authorList>
            <person name="Armitage A.D."/>
            <person name="Barbara D.J."/>
            <person name="Woodhall J.W."/>
            <person name="Sreenivasaprasad S."/>
            <person name="Lane C.R."/>
            <person name="Clarkson J.P."/>
            <person name="Harrison R.J."/>
        </authorList>
    </citation>
    <scope>NUCLEOTIDE SEQUENCE</scope>
    <source>
        <strain evidence="3">FERA 1164</strain>
        <strain evidence="4">FERA 635</strain>
    </source>
</reference>
<keyword evidence="6" id="KW-1185">Reference proteome</keyword>